<evidence type="ECO:0000256" key="1">
    <source>
        <dbReference type="ARBA" id="ARBA00022801"/>
    </source>
</evidence>
<sequence length="214" mass="23441">MKQRPGIVIAAVRLIFILSLCVLLYSLLQIFKAPAEARETLKEWDKKREEALMPVIQEEETPLPPSMVSLPPVTKSSEPDYTDGEIIGEIYFPALERRIAILEGTQRAQLKKGAGHYAGSAAIGADGNSVLAGHRDTVFRGIGRLKIHDLIEVETMDGTFIYEVTGSTIVDGEERGAIKPSSTPVLTLITCYPFGYAGPAPERYLLSASLVKRK</sequence>
<feature type="active site" description="Proton donor/acceptor" evidence="2">
    <location>
        <position position="134"/>
    </location>
</feature>
<dbReference type="STRING" id="1174501.SAMN05216192_11824"/>
<dbReference type="OrthoDB" id="165822at2"/>
<dbReference type="InterPro" id="IPR041999">
    <property type="entry name" value="Sortase_D_1"/>
</dbReference>
<dbReference type="InterPro" id="IPR005754">
    <property type="entry name" value="Sortase"/>
</dbReference>
<keyword evidence="5" id="KW-1185">Reference proteome</keyword>
<dbReference type="InterPro" id="IPR023365">
    <property type="entry name" value="Sortase_dom-sf"/>
</dbReference>
<evidence type="ECO:0000256" key="3">
    <source>
        <dbReference type="SAM" id="Phobius"/>
    </source>
</evidence>
<evidence type="ECO:0000313" key="5">
    <source>
        <dbReference type="Proteomes" id="UP000199050"/>
    </source>
</evidence>
<dbReference type="Pfam" id="PF04203">
    <property type="entry name" value="Sortase"/>
    <property type="match status" value="1"/>
</dbReference>
<reference evidence="5" key="1">
    <citation type="submission" date="2016-10" db="EMBL/GenBank/DDBJ databases">
        <authorList>
            <person name="Varghese N."/>
            <person name="Submissions S."/>
        </authorList>
    </citation>
    <scope>NUCLEOTIDE SEQUENCE [LARGE SCALE GENOMIC DNA]</scope>
    <source>
        <strain evidence="5">CGMCC 1.11012</strain>
    </source>
</reference>
<name>A0A1G8U725_9BACL</name>
<keyword evidence="1" id="KW-0378">Hydrolase</keyword>
<dbReference type="Gene3D" id="2.40.260.10">
    <property type="entry name" value="Sortase"/>
    <property type="match status" value="1"/>
</dbReference>
<dbReference type="SUPFAM" id="SSF63817">
    <property type="entry name" value="Sortase"/>
    <property type="match status" value="1"/>
</dbReference>
<keyword evidence="3" id="KW-0472">Membrane</keyword>
<proteinExistence type="predicted"/>
<feature type="active site" description="Acyl-thioester intermediate" evidence="2">
    <location>
        <position position="191"/>
    </location>
</feature>
<keyword evidence="3" id="KW-1133">Transmembrane helix</keyword>
<dbReference type="RefSeq" id="WP_090715583.1">
    <property type="nucleotide sequence ID" value="NZ_CBCSKY010000018.1"/>
</dbReference>
<protein>
    <submittedName>
        <fullName evidence="4">Sortase A</fullName>
    </submittedName>
</protein>
<keyword evidence="3" id="KW-0812">Transmembrane</keyword>
<dbReference type="Proteomes" id="UP000199050">
    <property type="component" value="Unassembled WGS sequence"/>
</dbReference>
<dbReference type="GO" id="GO:0016787">
    <property type="term" value="F:hydrolase activity"/>
    <property type="evidence" value="ECO:0007669"/>
    <property type="project" value="UniProtKB-KW"/>
</dbReference>
<feature type="transmembrane region" description="Helical" evidence="3">
    <location>
        <begin position="7"/>
        <end position="28"/>
    </location>
</feature>
<evidence type="ECO:0000313" key="4">
    <source>
        <dbReference type="EMBL" id="SDJ48915.1"/>
    </source>
</evidence>
<gene>
    <name evidence="4" type="ORF">SAMN05216192_11824</name>
</gene>
<organism evidence="4 5">
    <name type="scientific">Paenibacillus typhae</name>
    <dbReference type="NCBI Taxonomy" id="1174501"/>
    <lineage>
        <taxon>Bacteria</taxon>
        <taxon>Bacillati</taxon>
        <taxon>Bacillota</taxon>
        <taxon>Bacilli</taxon>
        <taxon>Bacillales</taxon>
        <taxon>Paenibacillaceae</taxon>
        <taxon>Paenibacillus</taxon>
    </lineage>
</organism>
<evidence type="ECO:0000256" key="2">
    <source>
        <dbReference type="PIRSR" id="PIRSR605754-1"/>
    </source>
</evidence>
<dbReference type="NCBIfam" id="TIGR01076">
    <property type="entry name" value="sortase_fam"/>
    <property type="match status" value="1"/>
</dbReference>
<dbReference type="CDD" id="cd05828">
    <property type="entry name" value="Sortase_D_1"/>
    <property type="match status" value="1"/>
</dbReference>
<accession>A0A1G8U725</accession>
<dbReference type="EMBL" id="FNDX01000018">
    <property type="protein sequence ID" value="SDJ48915.1"/>
    <property type="molecule type" value="Genomic_DNA"/>
</dbReference>
<dbReference type="AlphaFoldDB" id="A0A1G8U725"/>